<reference evidence="4 5" key="1">
    <citation type="submission" date="2018-06" db="EMBL/GenBank/DDBJ databases">
        <title>Genomic Encyclopedia of Archaeal and Bacterial Type Strains, Phase II (KMG-II): from individual species to whole genera.</title>
        <authorList>
            <person name="Goeker M."/>
        </authorList>
    </citation>
    <scope>NUCLEOTIDE SEQUENCE [LARGE SCALE GENOMIC DNA]</scope>
    <source>
        <strain evidence="4 5">CFPB 3232</strain>
    </source>
</reference>
<evidence type="ECO:0000256" key="2">
    <source>
        <dbReference type="ARBA" id="ARBA00022729"/>
    </source>
</evidence>
<evidence type="ECO:0000256" key="1">
    <source>
        <dbReference type="ARBA" id="ARBA00010634"/>
    </source>
</evidence>
<keyword evidence="4" id="KW-0449">Lipoprotein</keyword>
<dbReference type="Pfam" id="PF04333">
    <property type="entry name" value="MlaA"/>
    <property type="match status" value="1"/>
</dbReference>
<dbReference type="PRINTS" id="PR01805">
    <property type="entry name" value="VACJLIPOPROT"/>
</dbReference>
<gene>
    <name evidence="4" type="ORF">AX018_10526</name>
</gene>
<comment type="similarity">
    <text evidence="1">Belongs to the MlaA family.</text>
</comment>
<sequence>MPDPHHAVPDAAPRQPSPPPHALPAARALLLCAAVLGAGCASGSRPDPLEPVNRKMFAFNEGVDKVVLKPVATAYKAAVPPVAQTGISNFLSNLQEPWSSANLVFQGQVREGAANFARFGTNTTVGLLGFVDVASGWGMPQRGAEDFGLTLDTWGLGTGAYVVLPVFGASNVRDLLASPIDSVGRPGSYVDSVSARNTLTVVQAVSQRARHLEAGELVDQAALDKYAFMRDAHFKRRNRPGPQEDAARAGMLPPE</sequence>
<evidence type="ECO:0000313" key="4">
    <source>
        <dbReference type="EMBL" id="RAR76197.1"/>
    </source>
</evidence>
<proteinExistence type="inferred from homology"/>
<accession>A0A328Z051</accession>
<organism evidence="4 5">
    <name type="scientific">Paracidovorax anthurii</name>
    <dbReference type="NCBI Taxonomy" id="78229"/>
    <lineage>
        <taxon>Bacteria</taxon>
        <taxon>Pseudomonadati</taxon>
        <taxon>Pseudomonadota</taxon>
        <taxon>Betaproteobacteria</taxon>
        <taxon>Burkholderiales</taxon>
        <taxon>Comamonadaceae</taxon>
        <taxon>Paracidovorax</taxon>
    </lineage>
</organism>
<feature type="region of interest" description="Disordered" evidence="3">
    <location>
        <begin position="1"/>
        <end position="21"/>
    </location>
</feature>
<dbReference type="PANTHER" id="PTHR30035">
    <property type="entry name" value="LIPOPROTEIN VACJ-RELATED"/>
    <property type="match status" value="1"/>
</dbReference>
<keyword evidence="2" id="KW-0732">Signal</keyword>
<dbReference type="RefSeq" id="WP_111880904.1">
    <property type="nucleotide sequence ID" value="NZ_QLTA01000052.1"/>
</dbReference>
<dbReference type="AlphaFoldDB" id="A0A328Z051"/>
<name>A0A328Z051_9BURK</name>
<evidence type="ECO:0000313" key="5">
    <source>
        <dbReference type="Proteomes" id="UP000248856"/>
    </source>
</evidence>
<dbReference type="GO" id="GO:0120010">
    <property type="term" value="P:intermembrane phospholipid transfer"/>
    <property type="evidence" value="ECO:0007669"/>
    <property type="project" value="TreeGrafter"/>
</dbReference>
<keyword evidence="5" id="KW-1185">Reference proteome</keyword>
<dbReference type="PANTHER" id="PTHR30035:SF3">
    <property type="entry name" value="INTERMEMBRANE PHOSPHOLIPID TRANSPORT SYSTEM LIPOPROTEIN MLAA"/>
    <property type="match status" value="1"/>
</dbReference>
<protein>
    <submittedName>
        <fullName evidence="4">Phospholipid-binding lipoprotein MlaA</fullName>
    </submittedName>
</protein>
<evidence type="ECO:0000256" key="3">
    <source>
        <dbReference type="SAM" id="MobiDB-lite"/>
    </source>
</evidence>
<dbReference type="OrthoDB" id="9785326at2"/>
<dbReference type="EMBL" id="QLTA01000052">
    <property type="protein sequence ID" value="RAR76197.1"/>
    <property type="molecule type" value="Genomic_DNA"/>
</dbReference>
<feature type="region of interest" description="Disordered" evidence="3">
    <location>
        <begin position="235"/>
        <end position="255"/>
    </location>
</feature>
<comment type="caution">
    <text evidence="4">The sequence shown here is derived from an EMBL/GenBank/DDBJ whole genome shotgun (WGS) entry which is preliminary data.</text>
</comment>
<dbReference type="InterPro" id="IPR007428">
    <property type="entry name" value="MlaA"/>
</dbReference>
<dbReference type="Proteomes" id="UP000248856">
    <property type="component" value="Unassembled WGS sequence"/>
</dbReference>
<dbReference type="GO" id="GO:0016020">
    <property type="term" value="C:membrane"/>
    <property type="evidence" value="ECO:0007669"/>
    <property type="project" value="InterPro"/>
</dbReference>